<evidence type="ECO:0000259" key="2">
    <source>
        <dbReference type="PROSITE" id="PS50930"/>
    </source>
</evidence>
<dbReference type="Pfam" id="PF04397">
    <property type="entry name" value="LytTR"/>
    <property type="match status" value="1"/>
</dbReference>
<keyword evidence="4" id="KW-1185">Reference proteome</keyword>
<gene>
    <name evidence="3" type="ordered locus">RLO149_c022940</name>
</gene>
<dbReference type="Gene3D" id="2.40.50.1020">
    <property type="entry name" value="LytTr DNA-binding domain"/>
    <property type="match status" value="1"/>
</dbReference>
<dbReference type="Proteomes" id="UP000001353">
    <property type="component" value="Chromosome"/>
</dbReference>
<feature type="transmembrane region" description="Helical" evidence="1">
    <location>
        <begin position="91"/>
        <end position="113"/>
    </location>
</feature>
<evidence type="ECO:0000313" key="4">
    <source>
        <dbReference type="Proteomes" id="UP000001353"/>
    </source>
</evidence>
<feature type="transmembrane region" description="Helical" evidence="1">
    <location>
        <begin position="56"/>
        <end position="79"/>
    </location>
</feature>
<proteinExistence type="predicted"/>
<name>F7ZAS0_ROSLO</name>
<dbReference type="InterPro" id="IPR007492">
    <property type="entry name" value="LytTR_DNA-bd_dom"/>
</dbReference>
<dbReference type="SMART" id="SM00850">
    <property type="entry name" value="LytTR"/>
    <property type="match status" value="1"/>
</dbReference>
<organism evidence="3 4">
    <name type="scientific">Roseobacter litoralis (strain ATCC 49566 / DSM 6996 / JCM 21268 / NBRC 15278 / OCh 149)</name>
    <dbReference type="NCBI Taxonomy" id="391595"/>
    <lineage>
        <taxon>Bacteria</taxon>
        <taxon>Pseudomonadati</taxon>
        <taxon>Pseudomonadota</taxon>
        <taxon>Alphaproteobacteria</taxon>
        <taxon>Rhodobacterales</taxon>
        <taxon>Roseobacteraceae</taxon>
        <taxon>Roseobacter</taxon>
    </lineage>
</organism>
<evidence type="ECO:0000256" key="1">
    <source>
        <dbReference type="SAM" id="Phobius"/>
    </source>
</evidence>
<keyword evidence="1" id="KW-1133">Transmembrane helix</keyword>
<feature type="domain" description="HTH LytTR-type" evidence="2">
    <location>
        <begin position="172"/>
        <end position="259"/>
    </location>
</feature>
<keyword evidence="1" id="KW-0812">Transmembrane</keyword>
<dbReference type="HOGENOM" id="CLU_079621_0_0_5"/>
<feature type="transmembrane region" description="Helical" evidence="1">
    <location>
        <begin position="26"/>
        <end position="44"/>
    </location>
</feature>
<dbReference type="AlphaFoldDB" id="F7ZAS0"/>
<evidence type="ECO:0000313" key="3">
    <source>
        <dbReference type="EMBL" id="AEI94266.1"/>
    </source>
</evidence>
<dbReference type="STRING" id="391595.RLO149_c022940"/>
<dbReference type="RefSeq" id="WP_013962190.1">
    <property type="nucleotide sequence ID" value="NC_015730.1"/>
</dbReference>
<dbReference type="KEGG" id="rli:RLO149_c022940"/>
<protein>
    <submittedName>
        <fullName evidence="3">LytTr transcriptional regulator-like protein</fullName>
    </submittedName>
</protein>
<reference evidence="3 4" key="1">
    <citation type="journal article" date="2011" name="BMC Genomics">
        <title>Comparative genome analysis and genome-guided physiological analysis of Roseobacter litoralis.</title>
        <authorList>
            <person name="Kalhoefer D."/>
            <person name="Thole S."/>
            <person name="Voget S."/>
            <person name="Lehmann R."/>
            <person name="Liesegang H."/>
            <person name="Wollher A."/>
            <person name="Daniel R."/>
            <person name="Simon M."/>
            <person name="Brinkhoff T."/>
        </authorList>
    </citation>
    <scope>NUCLEOTIDE SEQUENCE [LARGE SCALE GENOMIC DNA]</scope>
    <source>
        <strain evidence="4">ATCC 49566 / DSM 6996 / JCM 21268 / NBRC 15278 / OCh 149</strain>
    </source>
</reference>
<dbReference type="EMBL" id="CP002623">
    <property type="protein sequence ID" value="AEI94266.1"/>
    <property type="molecule type" value="Genomic_DNA"/>
</dbReference>
<dbReference type="PROSITE" id="PS50930">
    <property type="entry name" value="HTH_LYTTR"/>
    <property type="match status" value="1"/>
</dbReference>
<feature type="transmembrane region" description="Helical" evidence="1">
    <location>
        <begin position="125"/>
        <end position="145"/>
    </location>
</feature>
<dbReference type="GO" id="GO:0003677">
    <property type="term" value="F:DNA binding"/>
    <property type="evidence" value="ECO:0007669"/>
    <property type="project" value="InterPro"/>
</dbReference>
<dbReference type="eggNOG" id="COG3279">
    <property type="taxonomic scope" value="Bacteria"/>
</dbReference>
<accession>F7ZAS0</accession>
<sequence length="259" mass="28158">MGKVANDTVVAETIAEARVLARRGRFWAGLLGAGFVIGLTGPFGTYDALPTLVRTAYWLFIVTTTFWLGYLVSFAVATTAEGYGIGAPTSLGIGAAIASLPVTAWLAGFHMAVFATPFLTDALELLPYVAVICFAVSALSEAVAIREVGEAPSRTPTPEPAWLDQLPDHLGRDLILLHAEDHYVRAETELGQTLIRTTLQDAANDLGEYGVRLHRSWWVARRAVQAYRYRSGAPVVVLQCGRELPVGRTYRRSVKEALR</sequence>
<dbReference type="OrthoDB" id="7028951at2"/>
<keyword evidence="1" id="KW-0472">Membrane</keyword>